<comment type="similarity">
    <text evidence="2">Belongs to the 2H phosphoesterase superfamily. ThpR family.</text>
</comment>
<dbReference type="AlphaFoldDB" id="A0A6I6MG50"/>
<dbReference type="GO" id="GO:0004113">
    <property type="term" value="F:2',3'-cyclic-nucleotide 3'-phosphodiesterase activity"/>
    <property type="evidence" value="ECO:0007669"/>
    <property type="project" value="InterPro"/>
</dbReference>
<keyword evidence="1 2" id="KW-0378">Hydrolase</keyword>
<dbReference type="HAMAP" id="MF_01940">
    <property type="entry name" value="RNA_CPDase"/>
    <property type="match status" value="1"/>
</dbReference>
<sequence>MCCALILRTLAWRALHADFLAMSLRLFAALDLPDDIVERVMALMKGVPGAKWRPRENLHLTLRFFGEVTEPVADDLDAALSSTADATAPFELQLKAAGSFGGADPHALWIGVAVDPALTKLAADCERAARRAGLKAEPLKYKPHVTVAYLSAAPLDRVQAFEAQMGLFQTDAFRVERFGLYSSVTRRGAPSLYRLEAEYPLLG</sequence>
<feature type="short sequence motif" description="HXTX 2" evidence="2">
    <location>
        <begin position="144"/>
        <end position="147"/>
    </location>
</feature>
<feature type="chain" id="PRO_5026258677" description="RNA 2',3'-cyclic phosphodiesterase" evidence="3">
    <location>
        <begin position="29"/>
        <end position="203"/>
    </location>
</feature>
<proteinExistence type="inferred from homology"/>
<keyword evidence="3" id="KW-0732">Signal</keyword>
<dbReference type="InterPro" id="IPR004175">
    <property type="entry name" value="RNA_CPDase"/>
</dbReference>
<evidence type="ECO:0000256" key="3">
    <source>
        <dbReference type="SAM" id="SignalP"/>
    </source>
</evidence>
<accession>A0A6I6MG50</accession>
<dbReference type="GO" id="GO:0008664">
    <property type="term" value="F:RNA 2',3'-cyclic 3'-phosphodiesterase activity"/>
    <property type="evidence" value="ECO:0007669"/>
    <property type="project" value="UniProtKB-EC"/>
</dbReference>
<evidence type="ECO:0000256" key="1">
    <source>
        <dbReference type="ARBA" id="ARBA00022801"/>
    </source>
</evidence>
<evidence type="ECO:0000313" key="5">
    <source>
        <dbReference type="Proteomes" id="UP000431269"/>
    </source>
</evidence>
<protein>
    <recommendedName>
        <fullName evidence="2">RNA 2',3'-cyclic phosphodiesterase</fullName>
        <shortName evidence="2">RNA 2',3'-CPDase</shortName>
        <ecNumber evidence="2">3.1.4.58</ecNumber>
    </recommendedName>
</protein>
<evidence type="ECO:0000313" key="4">
    <source>
        <dbReference type="EMBL" id="QGZ93209.1"/>
    </source>
</evidence>
<dbReference type="PANTHER" id="PTHR35561">
    <property type="entry name" value="RNA 2',3'-CYCLIC PHOSPHODIESTERASE"/>
    <property type="match status" value="1"/>
</dbReference>
<dbReference type="Gene3D" id="3.90.1140.10">
    <property type="entry name" value="Cyclic phosphodiesterase"/>
    <property type="match status" value="1"/>
</dbReference>
<keyword evidence="5" id="KW-1185">Reference proteome</keyword>
<dbReference type="EMBL" id="CP047045">
    <property type="protein sequence ID" value="QGZ93209.1"/>
    <property type="molecule type" value="Genomic_DNA"/>
</dbReference>
<feature type="signal peptide" evidence="3">
    <location>
        <begin position="1"/>
        <end position="28"/>
    </location>
</feature>
<feature type="short sequence motif" description="HXTX 1" evidence="2">
    <location>
        <begin position="59"/>
        <end position="62"/>
    </location>
</feature>
<dbReference type="EC" id="3.1.4.58" evidence="2"/>
<feature type="active site" description="Proton donor" evidence="2">
    <location>
        <position position="59"/>
    </location>
</feature>
<dbReference type="Proteomes" id="UP000431269">
    <property type="component" value="Chromosome"/>
</dbReference>
<dbReference type="Pfam" id="PF13563">
    <property type="entry name" value="2_5_RNA_ligase2"/>
    <property type="match status" value="1"/>
</dbReference>
<dbReference type="PANTHER" id="PTHR35561:SF1">
    <property type="entry name" value="RNA 2',3'-CYCLIC PHOSPHODIESTERASE"/>
    <property type="match status" value="1"/>
</dbReference>
<dbReference type="InterPro" id="IPR009097">
    <property type="entry name" value="Cyclic_Pdiesterase"/>
</dbReference>
<dbReference type="GO" id="GO:0016874">
    <property type="term" value="F:ligase activity"/>
    <property type="evidence" value="ECO:0007669"/>
    <property type="project" value="UniProtKB-KW"/>
</dbReference>
<dbReference type="SUPFAM" id="SSF55144">
    <property type="entry name" value="LigT-like"/>
    <property type="match status" value="1"/>
</dbReference>
<comment type="function">
    <text evidence="2">Hydrolyzes RNA 2',3'-cyclic phosphodiester to an RNA 2'-phosphomonoester.</text>
</comment>
<comment type="catalytic activity">
    <reaction evidence="2">
        <text>a 3'-end 2',3'-cyclophospho-ribonucleotide-RNA + H2O = a 3'-end 2'-phospho-ribonucleotide-RNA + H(+)</text>
        <dbReference type="Rhea" id="RHEA:11828"/>
        <dbReference type="Rhea" id="RHEA-COMP:10464"/>
        <dbReference type="Rhea" id="RHEA-COMP:17353"/>
        <dbReference type="ChEBI" id="CHEBI:15377"/>
        <dbReference type="ChEBI" id="CHEBI:15378"/>
        <dbReference type="ChEBI" id="CHEBI:83064"/>
        <dbReference type="ChEBI" id="CHEBI:173113"/>
        <dbReference type="EC" id="3.1.4.58"/>
    </reaction>
</comment>
<gene>
    <name evidence="4" type="ORF">DSM104635_00015</name>
</gene>
<reference evidence="5" key="1">
    <citation type="submission" date="2019-12" db="EMBL/GenBank/DDBJ databases">
        <title>Complete genome of Terracaulis silvestris 0127_4.</title>
        <authorList>
            <person name="Vieira S."/>
            <person name="Riedel T."/>
            <person name="Sproer C."/>
            <person name="Pascual J."/>
            <person name="Boedeker C."/>
            <person name="Overmann J."/>
        </authorList>
    </citation>
    <scope>NUCLEOTIDE SEQUENCE [LARGE SCALE GENOMIC DNA]</scope>
    <source>
        <strain evidence="5">0127_4</strain>
    </source>
</reference>
<organism evidence="4 5">
    <name type="scientific">Terricaulis silvestris</name>
    <dbReference type="NCBI Taxonomy" id="2686094"/>
    <lineage>
        <taxon>Bacteria</taxon>
        <taxon>Pseudomonadati</taxon>
        <taxon>Pseudomonadota</taxon>
        <taxon>Alphaproteobacteria</taxon>
        <taxon>Caulobacterales</taxon>
        <taxon>Caulobacteraceae</taxon>
        <taxon>Terricaulis</taxon>
    </lineage>
</organism>
<dbReference type="KEGG" id="tsv:DSM104635_00015"/>
<name>A0A6I6MG50_9CAUL</name>
<dbReference type="NCBIfam" id="TIGR02258">
    <property type="entry name" value="2_5_ligase"/>
    <property type="match status" value="1"/>
</dbReference>
<feature type="active site" description="Proton acceptor" evidence="2">
    <location>
        <position position="144"/>
    </location>
</feature>
<evidence type="ECO:0000256" key="2">
    <source>
        <dbReference type="HAMAP-Rule" id="MF_01940"/>
    </source>
</evidence>
<keyword evidence="4" id="KW-0436">Ligase</keyword>